<keyword evidence="2" id="KW-1185">Reference proteome</keyword>
<evidence type="ECO:0000313" key="1">
    <source>
        <dbReference type="EMBL" id="KOX76713.1"/>
    </source>
</evidence>
<name>A0A0M9A651_9HYME</name>
<dbReference type="AlphaFoldDB" id="A0A0M9A651"/>
<protein>
    <submittedName>
        <fullName evidence="1">Uncharacterized protein</fullName>
    </submittedName>
</protein>
<sequence>MEMVIRKVEKNGDSVEGIGKAKDLNLFVLAQAGTCVLPAKAVQRRKKDFSKKKQAGQKREKECQRCLKKSGVGKLKEKKKRDLFIKLHLLQSDVSRILKIIQLTSEIFCFSAMTFDVLHIHEYSKNTDAMIYAFSLLCDNTSQCDDSYEIQIRDKHKPGIQLYSSNLSDLGDFAEENRNGSNCPSFKRESLAAYFGHDCQFFTLRALSLENLRTGVIPTTKIRSTISLKTLGLNDKNSKIPTFYLTPMFQIQQNVRTVASGPFSETNSTGVQVVQFLCDSNFGLILIITDSIERYINRKYWLLKTVLYKSDCTKYNAHSDEHSDINLIELGEKAGNEQKDDRRCSMCSNICFPTEAYGKIYDRYKLGMCVPEIYGYSTGSGRKISNLTYRNVQVAQCRSGPIHSGSRNTNQ</sequence>
<reference evidence="1 2" key="1">
    <citation type="submission" date="2015-07" db="EMBL/GenBank/DDBJ databases">
        <title>The genome of Melipona quadrifasciata.</title>
        <authorList>
            <person name="Pan H."/>
            <person name="Kapheim K."/>
        </authorList>
    </citation>
    <scope>NUCLEOTIDE SEQUENCE [LARGE SCALE GENOMIC DNA]</scope>
    <source>
        <strain evidence="1">0111107301</strain>
        <tissue evidence="1">Whole body</tissue>
    </source>
</reference>
<dbReference type="EMBL" id="KQ435742">
    <property type="protein sequence ID" value="KOX76713.1"/>
    <property type="molecule type" value="Genomic_DNA"/>
</dbReference>
<dbReference type="Proteomes" id="UP000053105">
    <property type="component" value="Unassembled WGS sequence"/>
</dbReference>
<evidence type="ECO:0000313" key="2">
    <source>
        <dbReference type="Proteomes" id="UP000053105"/>
    </source>
</evidence>
<organism evidence="1 2">
    <name type="scientific">Melipona quadrifasciata</name>
    <dbReference type="NCBI Taxonomy" id="166423"/>
    <lineage>
        <taxon>Eukaryota</taxon>
        <taxon>Metazoa</taxon>
        <taxon>Ecdysozoa</taxon>
        <taxon>Arthropoda</taxon>
        <taxon>Hexapoda</taxon>
        <taxon>Insecta</taxon>
        <taxon>Pterygota</taxon>
        <taxon>Neoptera</taxon>
        <taxon>Endopterygota</taxon>
        <taxon>Hymenoptera</taxon>
        <taxon>Apocrita</taxon>
        <taxon>Aculeata</taxon>
        <taxon>Apoidea</taxon>
        <taxon>Anthophila</taxon>
        <taxon>Apidae</taxon>
        <taxon>Melipona</taxon>
    </lineage>
</organism>
<proteinExistence type="predicted"/>
<accession>A0A0M9A651</accession>
<gene>
    <name evidence="1" type="ORF">WN51_11068</name>
</gene>